<comment type="caution">
    <text evidence="5">The sequence shown here is derived from an EMBL/GenBank/DDBJ whole genome shotgun (WGS) entry which is preliminary data.</text>
</comment>
<organism evidence="5 6">
    <name type="scientific">Chrysophaeum taylorii</name>
    <dbReference type="NCBI Taxonomy" id="2483200"/>
    <lineage>
        <taxon>Eukaryota</taxon>
        <taxon>Sar</taxon>
        <taxon>Stramenopiles</taxon>
        <taxon>Ochrophyta</taxon>
        <taxon>Pelagophyceae</taxon>
        <taxon>Pelagomonadales</taxon>
        <taxon>Pelagomonadaceae</taxon>
        <taxon>Chrysophaeum</taxon>
    </lineage>
</organism>
<dbReference type="GO" id="GO:0004722">
    <property type="term" value="F:protein serine/threonine phosphatase activity"/>
    <property type="evidence" value="ECO:0007669"/>
    <property type="project" value="TreeGrafter"/>
</dbReference>
<comment type="similarity">
    <text evidence="1">Belongs to the phosphoglycerate mutase family. BPG-dependent PGAM subfamily.</text>
</comment>
<dbReference type="PANTHER" id="PTHR20935">
    <property type="entry name" value="PHOSPHOGLYCERATE MUTASE-RELATED"/>
    <property type="match status" value="1"/>
</dbReference>
<dbReference type="SUPFAM" id="SSF53254">
    <property type="entry name" value="Phosphoglycerate mutase-like"/>
    <property type="match status" value="1"/>
</dbReference>
<dbReference type="CDD" id="cd07067">
    <property type="entry name" value="HP_PGM_like"/>
    <property type="match status" value="1"/>
</dbReference>
<evidence type="ECO:0000256" key="1">
    <source>
        <dbReference type="ARBA" id="ARBA00006717"/>
    </source>
</evidence>
<dbReference type="Gene3D" id="3.40.50.1240">
    <property type="entry name" value="Phosphoglycerate mutase-like"/>
    <property type="match status" value="1"/>
</dbReference>
<sequence>MAAATVFCARAGALTFAVTCRQRLAWNDSEEEPRRIFKPAVPYPGWDANWDGLRSVARQQRDAHARVPTRHIILIRHGQYDESRKEDELRKLTTLGQAQAIRTGERLRDILAESEAPVRLRSSTMTRARETSDIIANFLPPRTEFLDPDSRLAEGRPAQAIPGRPFEDKVIDADGPRIEAAFRSLFHRSTEPTASDHAFDIVVCHGNVIRFFVMRALQLPPEAWLRLCTFNCSITYLIIRPSGSVSLRTMGDISHLPKHLVSFSAHLGVEW</sequence>
<proteinExistence type="inferred from homology"/>
<dbReference type="EMBL" id="JAQMWT010000379">
    <property type="protein sequence ID" value="KAJ8602444.1"/>
    <property type="molecule type" value="Genomic_DNA"/>
</dbReference>
<dbReference type="Proteomes" id="UP001230188">
    <property type="component" value="Unassembled WGS sequence"/>
</dbReference>
<gene>
    <name evidence="5" type="ORF">CTAYLR_001267</name>
</gene>
<dbReference type="GO" id="GO:0090141">
    <property type="term" value="P:positive regulation of mitochondrial fission"/>
    <property type="evidence" value="ECO:0007669"/>
    <property type="project" value="TreeGrafter"/>
</dbReference>
<evidence type="ECO:0000313" key="6">
    <source>
        <dbReference type="Proteomes" id="UP001230188"/>
    </source>
</evidence>
<name>A0AAD7UDY8_9STRA</name>
<dbReference type="PANTHER" id="PTHR20935:SF0">
    <property type="entry name" value="SERINE_THREONINE-PROTEIN PHOSPHATASE PGAM5, MITOCHONDRIAL"/>
    <property type="match status" value="1"/>
</dbReference>
<evidence type="ECO:0000313" key="5">
    <source>
        <dbReference type="EMBL" id="KAJ8602444.1"/>
    </source>
</evidence>
<evidence type="ECO:0000256" key="3">
    <source>
        <dbReference type="ARBA" id="ARBA00039765"/>
    </source>
</evidence>
<dbReference type="InterPro" id="IPR051021">
    <property type="entry name" value="Mito_Ser/Thr_phosphatase"/>
</dbReference>
<evidence type="ECO:0000256" key="2">
    <source>
        <dbReference type="ARBA" id="ARBA00022801"/>
    </source>
</evidence>
<evidence type="ECO:0000256" key="4">
    <source>
        <dbReference type="ARBA" id="ARBA00040722"/>
    </source>
</evidence>
<dbReference type="InterPro" id="IPR013078">
    <property type="entry name" value="His_Pase_superF_clade-1"/>
</dbReference>
<dbReference type="SMART" id="SM00855">
    <property type="entry name" value="PGAM"/>
    <property type="match status" value="1"/>
</dbReference>
<keyword evidence="2" id="KW-0378">Hydrolase</keyword>
<protein>
    <recommendedName>
        <fullName evidence="3">Serine/threonine-protein phosphatase PGAM5, mitochondrial</fullName>
    </recommendedName>
    <alternativeName>
        <fullName evidence="4">Serine/threonine-protein phosphatase Pgam5, mitochondrial</fullName>
    </alternativeName>
</protein>
<dbReference type="InterPro" id="IPR029033">
    <property type="entry name" value="His_PPase_superfam"/>
</dbReference>
<dbReference type="GO" id="GO:0005739">
    <property type="term" value="C:mitochondrion"/>
    <property type="evidence" value="ECO:0007669"/>
    <property type="project" value="TreeGrafter"/>
</dbReference>
<dbReference type="Pfam" id="PF00300">
    <property type="entry name" value="His_Phos_1"/>
    <property type="match status" value="2"/>
</dbReference>
<dbReference type="AlphaFoldDB" id="A0AAD7UDY8"/>
<reference evidence="5" key="1">
    <citation type="submission" date="2023-01" db="EMBL/GenBank/DDBJ databases">
        <title>Metagenome sequencing of chrysophaentin producing Chrysophaeum taylorii.</title>
        <authorList>
            <person name="Davison J."/>
            <person name="Bewley C."/>
        </authorList>
    </citation>
    <scope>NUCLEOTIDE SEQUENCE</scope>
    <source>
        <strain evidence="5">NIES-1699</strain>
    </source>
</reference>
<keyword evidence="6" id="KW-1185">Reference proteome</keyword>
<accession>A0AAD7UDY8</accession>